<dbReference type="EMBL" id="QKRW01000066">
    <property type="protein sequence ID" value="RAL58856.1"/>
    <property type="molecule type" value="Genomic_DNA"/>
</dbReference>
<evidence type="ECO:0000313" key="2">
    <source>
        <dbReference type="Proteomes" id="UP000249056"/>
    </source>
</evidence>
<name>A0A395IF87_9HELO</name>
<sequence>MGSSESENDRERIFTVSQEQGLENEFPDEDPRDEVVIFGVKSIHDCRIRNTLEEEACMTSICIPSTKVPSWVLEAGGSPRISPLLLCRSDVPSSDIEAIEKLTSLKEKELCESGLEQHMLHVHDEIQSGPTRDSTEMSSDDWADMKDRLDIASLGGISNIDDEARLCSDVKIGALVKASEEIDENFPYIQREITSSSEHRLSQSEPNISDVENDEVLLGWKENAALGESENEREIASSEGFSPVHQLVHLFKTDEDSVCGVWETDGSILFATGCADISDPEKSVDPDESENEREIVGELKRVVDGLEKEARVKGGKDCEVMEDMGEKVKEVWKTLYGKGWDGERVGEEGRDWKDVDEVEYTREVRDLGLLRVVGRLKMDVDEQREEMGEDEDEVTLEERGIEKYEMDLMLPHPTEFDF</sequence>
<dbReference type="Proteomes" id="UP000249056">
    <property type="component" value="Unassembled WGS sequence"/>
</dbReference>
<evidence type="ECO:0000313" key="1">
    <source>
        <dbReference type="EMBL" id="RAL58856.1"/>
    </source>
</evidence>
<reference evidence="1 2" key="1">
    <citation type="submission" date="2018-06" db="EMBL/GenBank/DDBJ databases">
        <title>Genome Sequence of the Brown Rot Fungal Pathogen Monilinia fructigena.</title>
        <authorList>
            <person name="Landi L."/>
            <person name="De Miccolis Angelini R.M."/>
            <person name="Pollastro S."/>
            <person name="Abate D."/>
            <person name="Faretra F."/>
            <person name="Romanazzi G."/>
        </authorList>
    </citation>
    <scope>NUCLEOTIDE SEQUENCE [LARGE SCALE GENOMIC DNA]</scope>
    <source>
        <strain evidence="1 2">Mfrg269</strain>
    </source>
</reference>
<accession>A0A395IF87</accession>
<protein>
    <submittedName>
        <fullName evidence="1">Uncharacterized protein</fullName>
    </submittedName>
</protein>
<dbReference type="OrthoDB" id="3559138at2759"/>
<comment type="caution">
    <text evidence="1">The sequence shown here is derived from an EMBL/GenBank/DDBJ whole genome shotgun (WGS) entry which is preliminary data.</text>
</comment>
<dbReference type="AlphaFoldDB" id="A0A395IF87"/>
<organism evidence="1 2">
    <name type="scientific">Monilinia fructigena</name>
    <dbReference type="NCBI Taxonomy" id="38457"/>
    <lineage>
        <taxon>Eukaryota</taxon>
        <taxon>Fungi</taxon>
        <taxon>Dikarya</taxon>
        <taxon>Ascomycota</taxon>
        <taxon>Pezizomycotina</taxon>
        <taxon>Leotiomycetes</taxon>
        <taxon>Helotiales</taxon>
        <taxon>Sclerotiniaceae</taxon>
        <taxon>Monilinia</taxon>
    </lineage>
</organism>
<gene>
    <name evidence="1" type="ORF">DID88_009276</name>
</gene>
<keyword evidence="2" id="KW-1185">Reference proteome</keyword>
<proteinExistence type="predicted"/>